<evidence type="ECO:0000313" key="3">
    <source>
        <dbReference type="Proteomes" id="UP000178815"/>
    </source>
</evidence>
<evidence type="ECO:0000313" key="2">
    <source>
        <dbReference type="EMBL" id="OGG48906.1"/>
    </source>
</evidence>
<reference evidence="2 3" key="1">
    <citation type="journal article" date="2016" name="Nat. Commun.">
        <title>Thousands of microbial genomes shed light on interconnected biogeochemical processes in an aquifer system.</title>
        <authorList>
            <person name="Anantharaman K."/>
            <person name="Brown C.T."/>
            <person name="Hug L.A."/>
            <person name="Sharon I."/>
            <person name="Castelle C.J."/>
            <person name="Probst A.J."/>
            <person name="Thomas B.C."/>
            <person name="Singh A."/>
            <person name="Wilkins M.J."/>
            <person name="Karaoz U."/>
            <person name="Brodie E.L."/>
            <person name="Williams K.H."/>
            <person name="Hubbard S.S."/>
            <person name="Banfield J.F."/>
        </authorList>
    </citation>
    <scope>NUCLEOTIDE SEQUENCE [LARGE SCALE GENOMIC DNA]</scope>
</reference>
<dbReference type="AlphaFoldDB" id="A0A1F6CI35"/>
<evidence type="ECO:0000256" key="1">
    <source>
        <dbReference type="SAM" id="Phobius"/>
    </source>
</evidence>
<sequence length="69" mass="7914">MIGQISRNVFFLCLYPCAILVLFFIWNSGPPSPLWFQSAASLFVIGLTAFLTWFVTFAYKTFRKDIVVV</sequence>
<name>A0A1F6CI35_9BACT</name>
<keyword evidence="1" id="KW-1133">Transmembrane helix</keyword>
<feature type="transmembrane region" description="Helical" evidence="1">
    <location>
        <begin position="9"/>
        <end position="28"/>
    </location>
</feature>
<dbReference type="EMBL" id="MFKU01000006">
    <property type="protein sequence ID" value="OGG48906.1"/>
    <property type="molecule type" value="Genomic_DNA"/>
</dbReference>
<comment type="caution">
    <text evidence="2">The sequence shown here is derived from an EMBL/GenBank/DDBJ whole genome shotgun (WGS) entry which is preliminary data.</text>
</comment>
<organism evidence="2 3">
    <name type="scientific">Candidatus Kaiserbacteria bacterium RIFCSPHIGHO2_01_FULL_53_31</name>
    <dbReference type="NCBI Taxonomy" id="1798481"/>
    <lineage>
        <taxon>Bacteria</taxon>
        <taxon>Candidatus Kaiseribacteriota</taxon>
    </lineage>
</organism>
<feature type="transmembrane region" description="Helical" evidence="1">
    <location>
        <begin position="34"/>
        <end position="55"/>
    </location>
</feature>
<accession>A0A1F6CI35</accession>
<keyword evidence="1" id="KW-0472">Membrane</keyword>
<dbReference type="Proteomes" id="UP000178815">
    <property type="component" value="Unassembled WGS sequence"/>
</dbReference>
<proteinExistence type="predicted"/>
<gene>
    <name evidence="2" type="ORF">A2678_02450</name>
</gene>
<protein>
    <submittedName>
        <fullName evidence="2">Uncharacterized protein</fullName>
    </submittedName>
</protein>
<keyword evidence="1" id="KW-0812">Transmembrane</keyword>
<dbReference type="STRING" id="1798481.A2678_02450"/>